<protein>
    <submittedName>
        <fullName evidence="1">Uncharacterized protein</fullName>
    </submittedName>
</protein>
<comment type="caution">
    <text evidence="1">The sequence shown here is derived from an EMBL/GenBank/DDBJ whole genome shotgun (WGS) entry which is preliminary data.</text>
</comment>
<dbReference type="RefSeq" id="WP_229677676.1">
    <property type="nucleotide sequence ID" value="NZ_BMIT01000033.1"/>
</dbReference>
<evidence type="ECO:0000313" key="1">
    <source>
        <dbReference type="EMBL" id="GGF13936.1"/>
    </source>
</evidence>
<sequence>MVSSKIVSQYFGELPKSEKDRKIKGQTTPLYGSSDVLGLLEQGKLIAWSNGCARDMQKWCLDQDDIESLTKYAIEYGQYLGSEWCQPKADGPWAACDAYRFIRKEWNENAYKEMDFEYYIKVAIGKTGKVLLLASCHPSGS</sequence>
<proteinExistence type="predicted"/>
<dbReference type="Proteomes" id="UP000638462">
    <property type="component" value="Unassembled WGS sequence"/>
</dbReference>
<accession>A0ABQ1UAF6</accession>
<name>A0ABQ1UAF6_9GAMM</name>
<dbReference type="EMBL" id="BMIT01000033">
    <property type="protein sequence ID" value="GGF13936.1"/>
    <property type="molecule type" value="Genomic_DNA"/>
</dbReference>
<gene>
    <name evidence="1" type="ORF">GCM10008027_43420</name>
</gene>
<reference evidence="2" key="1">
    <citation type="journal article" date="2019" name="Int. J. Syst. Evol. Microbiol.">
        <title>The Global Catalogue of Microorganisms (GCM) 10K type strain sequencing project: providing services to taxonomists for standard genome sequencing and annotation.</title>
        <authorList>
            <consortium name="The Broad Institute Genomics Platform"/>
            <consortium name="The Broad Institute Genome Sequencing Center for Infectious Disease"/>
            <person name="Wu L."/>
            <person name="Ma J."/>
        </authorList>
    </citation>
    <scope>NUCLEOTIDE SEQUENCE [LARGE SCALE GENOMIC DNA]</scope>
    <source>
        <strain evidence="2">CGMCC 1.15394</strain>
    </source>
</reference>
<evidence type="ECO:0000313" key="2">
    <source>
        <dbReference type="Proteomes" id="UP000638462"/>
    </source>
</evidence>
<organism evidence="1 2">
    <name type="scientific">Pseudoalteromonas gelatinilytica</name>
    <dbReference type="NCBI Taxonomy" id="1703256"/>
    <lineage>
        <taxon>Bacteria</taxon>
        <taxon>Pseudomonadati</taxon>
        <taxon>Pseudomonadota</taxon>
        <taxon>Gammaproteobacteria</taxon>
        <taxon>Alteromonadales</taxon>
        <taxon>Pseudoalteromonadaceae</taxon>
        <taxon>Pseudoalteromonas</taxon>
    </lineage>
</organism>
<keyword evidence="2" id="KW-1185">Reference proteome</keyword>